<dbReference type="Proteomes" id="UP000245911">
    <property type="component" value="Unassembled WGS sequence"/>
</dbReference>
<keyword evidence="2" id="KW-0378">Hydrolase</keyword>
<dbReference type="Gene3D" id="2.20.28.30">
    <property type="entry name" value="RNA polymerase ii, chain L"/>
    <property type="match status" value="1"/>
</dbReference>
<organism evidence="2 3">
    <name type="scientific">Pararhodobacter oceanensis</name>
    <dbReference type="NCBI Taxonomy" id="2172121"/>
    <lineage>
        <taxon>Bacteria</taxon>
        <taxon>Pseudomonadati</taxon>
        <taxon>Pseudomonadota</taxon>
        <taxon>Alphaproteobacteria</taxon>
        <taxon>Rhodobacterales</taxon>
        <taxon>Paracoccaceae</taxon>
        <taxon>Pararhodobacter</taxon>
    </lineage>
</organism>
<keyword evidence="1" id="KW-0812">Transmembrane</keyword>
<comment type="caution">
    <text evidence="2">The sequence shown here is derived from an EMBL/GenBank/DDBJ whole genome shotgun (WGS) entry which is preliminary data.</text>
</comment>
<dbReference type="PANTHER" id="PTHR37826">
    <property type="entry name" value="FLOTILLIN BAND_7_5 DOMAIN PROTEIN"/>
    <property type="match status" value="1"/>
</dbReference>
<accession>A0A2T8HX42</accession>
<keyword evidence="1" id="KW-1133">Transmembrane helix</keyword>
<dbReference type="EMBL" id="QDKM01000002">
    <property type="protein sequence ID" value="PVH29993.1"/>
    <property type="molecule type" value="Genomic_DNA"/>
</dbReference>
<reference evidence="2 3" key="1">
    <citation type="submission" date="2018-04" db="EMBL/GenBank/DDBJ databases">
        <title>Pararhodobacter oceanense sp. nov., isolated from marine intertidal sediment.</title>
        <authorList>
            <person name="Wang X.-L."/>
            <person name="Du Z.-J."/>
        </authorList>
    </citation>
    <scope>NUCLEOTIDE SEQUENCE [LARGE SCALE GENOMIC DNA]</scope>
    <source>
        <strain evidence="2 3">AM505</strain>
    </source>
</reference>
<keyword evidence="2" id="KW-0347">Helicase</keyword>
<keyword evidence="3" id="KW-1185">Reference proteome</keyword>
<keyword evidence="1" id="KW-0472">Membrane</keyword>
<dbReference type="OrthoDB" id="3182597at2"/>
<evidence type="ECO:0000256" key="1">
    <source>
        <dbReference type="SAM" id="Phobius"/>
    </source>
</evidence>
<keyword evidence="2" id="KW-0067">ATP-binding</keyword>
<keyword evidence="2" id="KW-0547">Nucleotide-binding</keyword>
<sequence>MPPNDDPAPQAADTHRFPCENCGAQLRYEPGQQRLTCQYCGHEQEIPFSDDQRNEALTTYDLREALANHLPPDAIEETRVLSCSNCGAQVEFDPAQHAAQCPFCGTPVVTDTGTHRHIKPAAVLPFKLRQDDAQQAMRKWLGRLWFAPNKLKHYARSDGSRLSGLYVPYWAFDADTSSRYTGERGDAYYETRRVTRNGKTETEQVRKIRWTRVKGRVARDFTDVLIMAAQSLPRKYVRALEPWMLGELAPYNPQFLSGFRAEGYTVDLPEGHDLGVERMNEVIKQDVRRDIGGDEQRVHSVDTDHANERFKHLLLPIWMAAYQYRGKTYRFVVNGQTGKVQGERPWSAWKIAGAVAVVVIAAGIYFYVSQGR</sequence>
<dbReference type="AlphaFoldDB" id="A0A2T8HX42"/>
<feature type="transmembrane region" description="Helical" evidence="1">
    <location>
        <begin position="346"/>
        <end position="368"/>
    </location>
</feature>
<dbReference type="GO" id="GO:0004386">
    <property type="term" value="F:helicase activity"/>
    <property type="evidence" value="ECO:0007669"/>
    <property type="project" value="UniProtKB-KW"/>
</dbReference>
<dbReference type="PANTHER" id="PTHR37826:SF3">
    <property type="entry name" value="J DOMAIN-CONTAINING PROTEIN"/>
    <property type="match status" value="1"/>
</dbReference>
<gene>
    <name evidence="2" type="ORF">DDE20_06430</name>
</gene>
<evidence type="ECO:0000313" key="2">
    <source>
        <dbReference type="EMBL" id="PVH29993.1"/>
    </source>
</evidence>
<proteinExistence type="predicted"/>
<name>A0A2T8HX42_9RHOB</name>
<evidence type="ECO:0000313" key="3">
    <source>
        <dbReference type="Proteomes" id="UP000245911"/>
    </source>
</evidence>
<protein>
    <submittedName>
        <fullName evidence="2">Primosomal protein N' (Replication factor Y)-superfamily II helicase</fullName>
    </submittedName>
</protein>